<keyword evidence="2 5" id="KW-0812">Transmembrane</keyword>
<dbReference type="GO" id="GO:0051119">
    <property type="term" value="F:sugar transmembrane transporter activity"/>
    <property type="evidence" value="ECO:0007669"/>
    <property type="project" value="InterPro"/>
</dbReference>
<feature type="transmembrane region" description="Helical" evidence="5">
    <location>
        <begin position="62"/>
        <end position="79"/>
    </location>
</feature>
<evidence type="ECO:0000256" key="2">
    <source>
        <dbReference type="ARBA" id="ARBA00022692"/>
    </source>
</evidence>
<organism evidence="6 7">
    <name type="scientific">Microcystis aeruginosa NIES-44</name>
    <dbReference type="NCBI Taxonomy" id="449439"/>
    <lineage>
        <taxon>Bacteria</taxon>
        <taxon>Bacillati</taxon>
        <taxon>Cyanobacteriota</taxon>
        <taxon>Cyanophyceae</taxon>
        <taxon>Oscillatoriophycideae</taxon>
        <taxon>Chroococcales</taxon>
        <taxon>Microcystaceae</taxon>
        <taxon>Microcystis</taxon>
    </lineage>
</organism>
<protein>
    <recommendedName>
        <fullName evidence="8">MtN3 and saliva related transmembrane protein</fullName>
    </recommendedName>
</protein>
<feature type="transmembrane region" description="Helical" evidence="5">
    <location>
        <begin position="6"/>
        <end position="24"/>
    </location>
</feature>
<keyword evidence="4 5" id="KW-0472">Membrane</keyword>
<comment type="caution">
    <text evidence="6">The sequence shown here is derived from an EMBL/GenBank/DDBJ whole genome shotgun (WGS) entry which is preliminary data.</text>
</comment>
<dbReference type="Pfam" id="PF04193">
    <property type="entry name" value="PQ-loop"/>
    <property type="match status" value="1"/>
</dbReference>
<dbReference type="AlphaFoldDB" id="A0A0A1VQ09"/>
<dbReference type="Proteomes" id="UP000030321">
    <property type="component" value="Unassembled WGS sequence"/>
</dbReference>
<gene>
    <name evidence="6" type="ORF">N44_02427</name>
</gene>
<reference evidence="7" key="1">
    <citation type="journal article" date="2015" name="Genome">
        <title>Whole Genome Sequence of the Non-Microcystin-Producing Microcystis aeruginosa Strain NIES-44.</title>
        <authorList>
            <person name="Okano K."/>
            <person name="Miyata N."/>
            <person name="Ozaki Y."/>
        </authorList>
    </citation>
    <scope>NUCLEOTIDE SEQUENCE [LARGE SCALE GENOMIC DNA]</scope>
    <source>
        <strain evidence="7">NIES-44</strain>
    </source>
</reference>
<name>A0A0A1VQ09_MICAE</name>
<feature type="transmembrane region" description="Helical" evidence="5">
    <location>
        <begin position="36"/>
        <end position="56"/>
    </location>
</feature>
<dbReference type="GO" id="GO:0016020">
    <property type="term" value="C:membrane"/>
    <property type="evidence" value="ECO:0007669"/>
    <property type="project" value="UniProtKB-SubCell"/>
</dbReference>
<dbReference type="RefSeq" id="WP_002743903.1">
    <property type="nucleotide sequence ID" value="NZ_BBPA01000009.1"/>
</dbReference>
<evidence type="ECO:0000256" key="1">
    <source>
        <dbReference type="ARBA" id="ARBA00004141"/>
    </source>
</evidence>
<evidence type="ECO:0000256" key="3">
    <source>
        <dbReference type="ARBA" id="ARBA00022989"/>
    </source>
</evidence>
<dbReference type="NCBIfam" id="NF037968">
    <property type="entry name" value="SemiSWEET_2"/>
    <property type="match status" value="1"/>
</dbReference>
<sequence length="84" mass="9622">MNIIELIGIVAGILTTVSFLPQVIKTWRYRSAKDLSLTMFICFCLGVFLWLIYGIYMSSKPIIVANFVTFILAGTILYFKIKYD</sequence>
<dbReference type="InterPro" id="IPR006603">
    <property type="entry name" value="PQ-loop_rpt"/>
</dbReference>
<accession>A0A0A1VQ09</accession>
<evidence type="ECO:0008006" key="8">
    <source>
        <dbReference type="Google" id="ProtNLM"/>
    </source>
</evidence>
<comment type="subcellular location">
    <subcellularLocation>
        <location evidence="1">Membrane</location>
        <topology evidence="1">Multi-pass membrane protein</topology>
    </subcellularLocation>
</comment>
<evidence type="ECO:0000256" key="5">
    <source>
        <dbReference type="SAM" id="Phobius"/>
    </source>
</evidence>
<evidence type="ECO:0000256" key="4">
    <source>
        <dbReference type="ARBA" id="ARBA00023136"/>
    </source>
</evidence>
<evidence type="ECO:0000313" key="7">
    <source>
        <dbReference type="Proteomes" id="UP000030321"/>
    </source>
</evidence>
<evidence type="ECO:0000313" key="6">
    <source>
        <dbReference type="EMBL" id="GAL91714.1"/>
    </source>
</evidence>
<dbReference type="InterPro" id="IPR047662">
    <property type="entry name" value="SemiSWEET"/>
</dbReference>
<keyword evidence="3 5" id="KW-1133">Transmembrane helix</keyword>
<proteinExistence type="predicted"/>
<dbReference type="EMBL" id="BBPA01000009">
    <property type="protein sequence ID" value="GAL91714.1"/>
    <property type="molecule type" value="Genomic_DNA"/>
</dbReference>
<dbReference type="Gene3D" id="1.20.1280.290">
    <property type="match status" value="1"/>
</dbReference>